<dbReference type="EMBL" id="PIXR01001871">
    <property type="protein sequence ID" value="TBT99852.1"/>
    <property type="molecule type" value="Genomic_DNA"/>
</dbReference>
<name>A0A4Q9KXZ8_9MICR</name>
<proteinExistence type="predicted"/>
<feature type="non-terminal residue" evidence="1">
    <location>
        <position position="1"/>
    </location>
</feature>
<dbReference type="VEuPathDB" id="MicrosporidiaDB:CWI39_1871p0010"/>
<evidence type="ECO:0000313" key="2">
    <source>
        <dbReference type="Proteomes" id="UP000293045"/>
    </source>
</evidence>
<reference evidence="1 2" key="1">
    <citation type="submission" date="2017-12" db="EMBL/GenBank/DDBJ databases">
        <authorList>
            <person name="Pombert J.-F."/>
            <person name="Haag K.L."/>
            <person name="Ebert D."/>
        </authorList>
    </citation>
    <scope>NUCLEOTIDE SEQUENCE [LARGE SCALE GENOMIC DNA]</scope>
    <source>
        <strain evidence="1">IL-BN-2</strain>
    </source>
</reference>
<dbReference type="AlphaFoldDB" id="A0A4Q9KXZ8"/>
<dbReference type="Proteomes" id="UP000293045">
    <property type="component" value="Unassembled WGS sequence"/>
</dbReference>
<organism evidence="1 2">
    <name type="scientific">Hamiltosporidium magnivora</name>
    <dbReference type="NCBI Taxonomy" id="148818"/>
    <lineage>
        <taxon>Eukaryota</taxon>
        <taxon>Fungi</taxon>
        <taxon>Fungi incertae sedis</taxon>
        <taxon>Microsporidia</taxon>
        <taxon>Dubosqiidae</taxon>
        <taxon>Hamiltosporidium</taxon>
    </lineage>
</organism>
<comment type="caution">
    <text evidence="1">The sequence shown here is derived from an EMBL/GenBank/DDBJ whole genome shotgun (WGS) entry which is preliminary data.</text>
</comment>
<evidence type="ECO:0000313" key="1">
    <source>
        <dbReference type="EMBL" id="TBT99852.1"/>
    </source>
</evidence>
<gene>
    <name evidence="1" type="ORF">CWI39_1871p0010</name>
</gene>
<sequence length="44" mass="5151">GQRVLVIRRVLVIVGQRVLVIRRVLVIEILISRDRGYRRGVIDK</sequence>
<accession>A0A4Q9KXZ8</accession>
<protein>
    <submittedName>
        <fullName evidence="1">Uncharacterized protein</fullName>
    </submittedName>
</protein>